<dbReference type="SUPFAM" id="SSF52540">
    <property type="entry name" value="P-loop containing nucleoside triphosphate hydrolases"/>
    <property type="match status" value="1"/>
</dbReference>
<dbReference type="Pfam" id="PF00265">
    <property type="entry name" value="TK"/>
    <property type="match status" value="1"/>
</dbReference>
<organism evidence="8 9">
    <name type="scientific">Melghiribacillus thermohalophilus</name>
    <dbReference type="NCBI Taxonomy" id="1324956"/>
    <lineage>
        <taxon>Bacteria</taxon>
        <taxon>Bacillati</taxon>
        <taxon>Bacillota</taxon>
        <taxon>Bacilli</taxon>
        <taxon>Bacillales</taxon>
        <taxon>Bacillaceae</taxon>
        <taxon>Melghiribacillus</taxon>
    </lineage>
</organism>
<dbReference type="Proteomes" id="UP000294650">
    <property type="component" value="Unassembled WGS sequence"/>
</dbReference>
<comment type="similarity">
    <text evidence="1">Belongs to the thymidine kinase family.</text>
</comment>
<evidence type="ECO:0000256" key="3">
    <source>
        <dbReference type="ARBA" id="ARBA00022634"/>
    </source>
</evidence>
<keyword evidence="6 8" id="KW-0418">Kinase</keyword>
<sequence>MYGRLWKGETPGAYHEAEGLGRSDLPKYVFREIRGTDPQSSQGYLCNLNVQVFLPVIDNRYRKEEVVSHNGESFEATPIQHAGEIDDPIDENIDVIGIDVSLPNGS</sequence>
<evidence type="ECO:0000256" key="7">
    <source>
        <dbReference type="ARBA" id="ARBA00022840"/>
    </source>
</evidence>
<dbReference type="EC" id="2.7.1.21" evidence="2"/>
<keyword evidence="5" id="KW-0547">Nucleotide-binding</keyword>
<evidence type="ECO:0000256" key="4">
    <source>
        <dbReference type="ARBA" id="ARBA00022679"/>
    </source>
</evidence>
<evidence type="ECO:0000256" key="1">
    <source>
        <dbReference type="ARBA" id="ARBA00007587"/>
    </source>
</evidence>
<keyword evidence="9" id="KW-1185">Reference proteome</keyword>
<dbReference type="AlphaFoldDB" id="A0A4R3NGG0"/>
<reference evidence="8 9" key="1">
    <citation type="submission" date="2019-03" db="EMBL/GenBank/DDBJ databases">
        <title>Genomic Encyclopedia of Type Strains, Phase IV (KMG-IV): sequencing the most valuable type-strain genomes for metagenomic binning, comparative biology and taxonomic classification.</title>
        <authorList>
            <person name="Goeker M."/>
        </authorList>
    </citation>
    <scope>NUCLEOTIDE SEQUENCE [LARGE SCALE GENOMIC DNA]</scope>
    <source>
        <strain evidence="8 9">DSM 25894</strain>
    </source>
</reference>
<name>A0A4R3NGG0_9BACI</name>
<keyword evidence="4" id="KW-0808">Transferase</keyword>
<dbReference type="GO" id="GO:0005524">
    <property type="term" value="F:ATP binding"/>
    <property type="evidence" value="ECO:0007669"/>
    <property type="project" value="UniProtKB-KW"/>
</dbReference>
<dbReference type="InterPro" id="IPR001267">
    <property type="entry name" value="Thymidine_kinase"/>
</dbReference>
<evidence type="ECO:0000313" key="8">
    <source>
        <dbReference type="EMBL" id="TCT26373.1"/>
    </source>
</evidence>
<evidence type="ECO:0000256" key="5">
    <source>
        <dbReference type="ARBA" id="ARBA00022741"/>
    </source>
</evidence>
<evidence type="ECO:0000256" key="2">
    <source>
        <dbReference type="ARBA" id="ARBA00012118"/>
    </source>
</evidence>
<dbReference type="GO" id="GO:0004797">
    <property type="term" value="F:thymidine kinase activity"/>
    <property type="evidence" value="ECO:0007669"/>
    <property type="project" value="UniProtKB-EC"/>
</dbReference>
<accession>A0A4R3NGG0</accession>
<comment type="caution">
    <text evidence="8">The sequence shown here is derived from an EMBL/GenBank/DDBJ whole genome shotgun (WGS) entry which is preliminary data.</text>
</comment>
<evidence type="ECO:0000256" key="6">
    <source>
        <dbReference type="ARBA" id="ARBA00022777"/>
    </source>
</evidence>
<keyword evidence="3" id="KW-0237">DNA synthesis</keyword>
<gene>
    <name evidence="8" type="ORF">EDD68_10274</name>
</gene>
<dbReference type="GO" id="GO:0071897">
    <property type="term" value="P:DNA biosynthetic process"/>
    <property type="evidence" value="ECO:0007669"/>
    <property type="project" value="UniProtKB-KW"/>
</dbReference>
<dbReference type="InterPro" id="IPR027417">
    <property type="entry name" value="P-loop_NTPase"/>
</dbReference>
<keyword evidence="7" id="KW-0067">ATP-binding</keyword>
<dbReference type="EMBL" id="SMAN01000002">
    <property type="protein sequence ID" value="TCT26373.1"/>
    <property type="molecule type" value="Genomic_DNA"/>
</dbReference>
<protein>
    <recommendedName>
        <fullName evidence="2">thymidine kinase</fullName>
        <ecNumber evidence="2">2.7.1.21</ecNumber>
    </recommendedName>
</protein>
<evidence type="ECO:0000313" key="9">
    <source>
        <dbReference type="Proteomes" id="UP000294650"/>
    </source>
</evidence>
<proteinExistence type="inferred from homology"/>
<dbReference type="Gene3D" id="3.40.50.300">
    <property type="entry name" value="P-loop containing nucleotide triphosphate hydrolases"/>
    <property type="match status" value="1"/>
</dbReference>